<dbReference type="OrthoDB" id="9774531at2"/>
<dbReference type="SFLD" id="SFLDG00180">
    <property type="entry name" value="muconate_cycloisomerase"/>
    <property type="match status" value="1"/>
</dbReference>
<dbReference type="InterPro" id="IPR036849">
    <property type="entry name" value="Enolase-like_C_sf"/>
</dbReference>
<dbReference type="Pfam" id="PF13378">
    <property type="entry name" value="MR_MLE_C"/>
    <property type="match status" value="1"/>
</dbReference>
<evidence type="ECO:0000256" key="3">
    <source>
        <dbReference type="ARBA" id="ARBA00022842"/>
    </source>
</evidence>
<dbReference type="GO" id="GO:0043748">
    <property type="term" value="F:O-succinylbenzoate synthase activity"/>
    <property type="evidence" value="ECO:0007669"/>
    <property type="project" value="UniProtKB-EC"/>
</dbReference>
<dbReference type="InterPro" id="IPR010197">
    <property type="entry name" value="OSBS/NAAAR"/>
</dbReference>
<dbReference type="EC" id="4.2.1.113" evidence="5 6"/>
<dbReference type="InterPro" id="IPR029017">
    <property type="entry name" value="Enolase-like_N"/>
</dbReference>
<evidence type="ECO:0000313" key="9">
    <source>
        <dbReference type="EMBL" id="THG33895.1"/>
    </source>
</evidence>
<proteinExistence type="predicted"/>
<dbReference type="UniPathway" id="UPA00079"/>
<comment type="caution">
    <text evidence="9">The sequence shown here is derived from an EMBL/GenBank/DDBJ whole genome shotgun (WGS) entry which is preliminary data.</text>
</comment>
<evidence type="ECO:0000256" key="2">
    <source>
        <dbReference type="ARBA" id="ARBA00022723"/>
    </source>
</evidence>
<feature type="region of interest" description="Disordered" evidence="7">
    <location>
        <begin position="371"/>
        <end position="391"/>
    </location>
</feature>
<dbReference type="InterPro" id="IPR013342">
    <property type="entry name" value="Mandelate_racemase_C"/>
</dbReference>
<keyword evidence="10" id="KW-1185">Reference proteome</keyword>
<dbReference type="PANTHER" id="PTHR48073">
    <property type="entry name" value="O-SUCCINYLBENZOATE SYNTHASE-RELATED"/>
    <property type="match status" value="1"/>
</dbReference>
<dbReference type="SFLD" id="SFLDF00009">
    <property type="entry name" value="o-succinylbenzoate_synthase"/>
    <property type="match status" value="1"/>
</dbReference>
<dbReference type="AlphaFoldDB" id="A0A4S4FVK3"/>
<feature type="domain" description="Mandelate racemase/muconate lactonizing enzyme C-terminal" evidence="8">
    <location>
        <begin position="149"/>
        <end position="241"/>
    </location>
</feature>
<dbReference type="GO" id="GO:0016854">
    <property type="term" value="F:racemase and epimerase activity"/>
    <property type="evidence" value="ECO:0007669"/>
    <property type="project" value="UniProtKB-ARBA"/>
</dbReference>
<organism evidence="9 10">
    <name type="scientific">Orlajensenia flava</name>
    <dbReference type="NCBI Taxonomy" id="2565934"/>
    <lineage>
        <taxon>Bacteria</taxon>
        <taxon>Bacillati</taxon>
        <taxon>Actinomycetota</taxon>
        <taxon>Actinomycetes</taxon>
        <taxon>Micrococcales</taxon>
        <taxon>Microbacteriaceae</taxon>
        <taxon>Orlajensenia</taxon>
    </lineage>
</organism>
<evidence type="ECO:0000256" key="1">
    <source>
        <dbReference type="ARBA" id="ARBA00001968"/>
    </source>
</evidence>
<comment type="cofactor">
    <cofactor evidence="1">
        <name>a divalent metal cation</name>
        <dbReference type="ChEBI" id="CHEBI:60240"/>
    </cofactor>
</comment>
<keyword evidence="2" id="KW-0479">Metal-binding</keyword>
<evidence type="ECO:0000259" key="8">
    <source>
        <dbReference type="SMART" id="SM00922"/>
    </source>
</evidence>
<dbReference type="Gene3D" id="3.20.20.120">
    <property type="entry name" value="Enolase-like C-terminal domain"/>
    <property type="match status" value="1"/>
</dbReference>
<keyword evidence="4 9" id="KW-0456">Lyase</keyword>
<dbReference type="Gene3D" id="3.30.390.10">
    <property type="entry name" value="Enolase-like, N-terminal domain"/>
    <property type="match status" value="1"/>
</dbReference>
<evidence type="ECO:0000256" key="7">
    <source>
        <dbReference type="SAM" id="MobiDB-lite"/>
    </source>
</evidence>
<accession>A0A4S4FVK3</accession>
<dbReference type="SUPFAM" id="SSF54826">
    <property type="entry name" value="Enolase N-terminal domain-like"/>
    <property type="match status" value="1"/>
</dbReference>
<gene>
    <name evidence="9" type="primary">menC</name>
    <name evidence="9" type="ORF">E6C70_10670</name>
</gene>
<dbReference type="UniPathway" id="UPA01057">
    <property type="reaction ID" value="UER00165"/>
</dbReference>
<evidence type="ECO:0000256" key="4">
    <source>
        <dbReference type="ARBA" id="ARBA00023239"/>
    </source>
</evidence>
<dbReference type="EMBL" id="SSSN01000007">
    <property type="protein sequence ID" value="THG33895.1"/>
    <property type="molecule type" value="Genomic_DNA"/>
</dbReference>
<dbReference type="CDD" id="cd03317">
    <property type="entry name" value="NAAAR"/>
    <property type="match status" value="1"/>
</dbReference>
<sequence length="391" mass="42288">MRVRAVELLTLRMPLVTPFTTSFSTQTERFPLLVRVLAETDGREVDGWGECVALTDLVYSSEYLDSAREVLRRYLVPAVFAAQAREAVTADGFAESVRHILGHRMAKAALEMALLDAELRLAGVSFGERLGATTASVPSGVSVGIHDSIDALLGSVGDYLDQGYVRIKLKIRPGWDVEPVRAVRDRFGDIPLQVDANTAYTLADAEHLRLLDAYDLLLIEQPLGEDDIREHALLARRMRTPMCLDESIVSTDAARDAIERGAAAIINIKAGRVGGYLAAVRIHDLAREAGVPVWCGGMLETGLGRAANTALAGLPGFTLPGDISASARFFAQDITEPFVLQDGRIRIPAGPGLGVEPLPDALEEFSQHALTLEAEHPPRPRAARERDAGPS</sequence>
<dbReference type="SMART" id="SM00922">
    <property type="entry name" value="MR_MLE"/>
    <property type="match status" value="1"/>
</dbReference>
<dbReference type="GO" id="GO:0009234">
    <property type="term" value="P:menaquinone biosynthetic process"/>
    <property type="evidence" value="ECO:0007669"/>
    <property type="project" value="UniProtKB-UniRule"/>
</dbReference>
<evidence type="ECO:0000256" key="5">
    <source>
        <dbReference type="ARBA" id="ARBA00029491"/>
    </source>
</evidence>
<keyword evidence="3" id="KW-0460">Magnesium</keyword>
<dbReference type="RefSeq" id="WP_136424534.1">
    <property type="nucleotide sequence ID" value="NZ_SSSN01000007.1"/>
</dbReference>
<dbReference type="SFLD" id="SFLDS00001">
    <property type="entry name" value="Enolase"/>
    <property type="match status" value="1"/>
</dbReference>
<evidence type="ECO:0000256" key="6">
    <source>
        <dbReference type="NCBIfam" id="TIGR01928"/>
    </source>
</evidence>
<dbReference type="PANTHER" id="PTHR48073:SF5">
    <property type="entry name" value="O-SUCCINYLBENZOATE SYNTHASE"/>
    <property type="match status" value="1"/>
</dbReference>
<dbReference type="SUPFAM" id="SSF51604">
    <property type="entry name" value="Enolase C-terminal domain-like"/>
    <property type="match status" value="1"/>
</dbReference>
<dbReference type="InterPro" id="IPR029065">
    <property type="entry name" value="Enolase_C-like"/>
</dbReference>
<name>A0A4S4FVK3_9MICO</name>
<dbReference type="InterPro" id="IPR013341">
    <property type="entry name" value="Mandelate_racemase_N_dom"/>
</dbReference>
<dbReference type="NCBIfam" id="TIGR01928">
    <property type="entry name" value="menC_lowGC_arch"/>
    <property type="match status" value="1"/>
</dbReference>
<dbReference type="Proteomes" id="UP000307380">
    <property type="component" value="Unassembled WGS sequence"/>
</dbReference>
<protein>
    <recommendedName>
        <fullName evidence="5 6">o-succinylbenzoate synthase</fullName>
        <ecNumber evidence="5 6">4.2.1.113</ecNumber>
    </recommendedName>
</protein>
<feature type="compositionally biased region" description="Basic and acidic residues" evidence="7">
    <location>
        <begin position="373"/>
        <end position="391"/>
    </location>
</feature>
<reference evidence="9 10" key="1">
    <citation type="submission" date="2019-04" db="EMBL/GenBank/DDBJ databases">
        <authorList>
            <person name="Jiang L."/>
        </authorList>
    </citation>
    <scope>NUCLEOTIDE SEQUENCE [LARGE SCALE GENOMIC DNA]</scope>
    <source>
        <strain evidence="9 10">YIM 131861</strain>
    </source>
</reference>
<dbReference type="Pfam" id="PF02746">
    <property type="entry name" value="MR_MLE_N"/>
    <property type="match status" value="1"/>
</dbReference>
<evidence type="ECO:0000313" key="10">
    <source>
        <dbReference type="Proteomes" id="UP000307380"/>
    </source>
</evidence>
<dbReference type="GO" id="GO:0046872">
    <property type="term" value="F:metal ion binding"/>
    <property type="evidence" value="ECO:0007669"/>
    <property type="project" value="UniProtKB-KW"/>
</dbReference>